<keyword evidence="3 5" id="KW-0067">ATP-binding</keyword>
<dbReference type="OrthoDB" id="9804819at2"/>
<reference evidence="5 6" key="1">
    <citation type="submission" date="2019-11" db="EMBL/GenBank/DDBJ databases">
        <title>Genome sequences of 17 halophilic strains isolated from different environments.</title>
        <authorList>
            <person name="Furrow R.E."/>
        </authorList>
    </citation>
    <scope>NUCLEOTIDE SEQUENCE [LARGE SCALE GENOMIC DNA]</scope>
    <source>
        <strain evidence="5 6">22511_23_Filter</strain>
    </source>
</reference>
<dbReference type="Pfam" id="PF00005">
    <property type="entry name" value="ABC_tran"/>
    <property type="match status" value="1"/>
</dbReference>
<organism evidence="5 6">
    <name type="scientific">Halobacillus litoralis</name>
    <dbReference type="NCBI Taxonomy" id="45668"/>
    <lineage>
        <taxon>Bacteria</taxon>
        <taxon>Bacillati</taxon>
        <taxon>Bacillota</taxon>
        <taxon>Bacilli</taxon>
        <taxon>Bacillales</taxon>
        <taxon>Bacillaceae</taxon>
        <taxon>Halobacillus</taxon>
    </lineage>
</organism>
<dbReference type="AlphaFoldDB" id="A0A845DV71"/>
<dbReference type="SUPFAM" id="SSF52540">
    <property type="entry name" value="P-loop containing nucleoside triphosphate hydrolases"/>
    <property type="match status" value="1"/>
</dbReference>
<accession>A0A845DV71</accession>
<sequence>MKAVQTKELIKKYGRRTALNGVSFSIEENTITGLAGRNGAGKTTLLKILTGLLKESDGKVEVYGNRPFNNLQVSANSIYIDDQMNFPTSLTLKEILEEGRRFYHNWDHTLAMNLFDYFGFHPKGRHNELSKGKESTFNMIIGLASRSALTIFDEPTTGMDAAVRKDFYRALLKDYLAYPRTILLSTHHLEEVEDILEDILLMDKGNLLMHTSMEDMKSYAVAVSGRKEWMPEWMEDKHLLYKEESGPYEQTVILQNNFTSEEKEELKRKGVQLSPVSASDAFVYMTGEANGKGGVDDVFSGRIDSGSD</sequence>
<evidence type="ECO:0000313" key="5">
    <source>
        <dbReference type="EMBL" id="MYL21400.1"/>
    </source>
</evidence>
<name>A0A845DV71_9BACI</name>
<dbReference type="GO" id="GO:0016887">
    <property type="term" value="F:ATP hydrolysis activity"/>
    <property type="evidence" value="ECO:0007669"/>
    <property type="project" value="InterPro"/>
</dbReference>
<evidence type="ECO:0000256" key="2">
    <source>
        <dbReference type="ARBA" id="ARBA00022741"/>
    </source>
</evidence>
<proteinExistence type="predicted"/>
<dbReference type="Gene3D" id="3.40.50.300">
    <property type="entry name" value="P-loop containing nucleotide triphosphate hydrolases"/>
    <property type="match status" value="1"/>
</dbReference>
<dbReference type="CDD" id="cd03230">
    <property type="entry name" value="ABC_DR_subfamily_A"/>
    <property type="match status" value="1"/>
</dbReference>
<dbReference type="InterPro" id="IPR003593">
    <property type="entry name" value="AAA+_ATPase"/>
</dbReference>
<keyword evidence="1" id="KW-0813">Transport</keyword>
<dbReference type="InterPro" id="IPR051782">
    <property type="entry name" value="ABC_Transporter_VariousFunc"/>
</dbReference>
<dbReference type="PANTHER" id="PTHR42939:SF1">
    <property type="entry name" value="ABC TRANSPORTER ATP-BINDING PROTEIN ALBC-RELATED"/>
    <property type="match status" value="1"/>
</dbReference>
<dbReference type="SMART" id="SM00382">
    <property type="entry name" value="AAA"/>
    <property type="match status" value="1"/>
</dbReference>
<evidence type="ECO:0000256" key="3">
    <source>
        <dbReference type="ARBA" id="ARBA00022840"/>
    </source>
</evidence>
<dbReference type="InterPro" id="IPR003439">
    <property type="entry name" value="ABC_transporter-like_ATP-bd"/>
</dbReference>
<protein>
    <submittedName>
        <fullName evidence="5">ATP-binding cassette domain-containing protein</fullName>
    </submittedName>
</protein>
<dbReference type="InterPro" id="IPR027417">
    <property type="entry name" value="P-loop_NTPase"/>
</dbReference>
<dbReference type="PROSITE" id="PS50893">
    <property type="entry name" value="ABC_TRANSPORTER_2"/>
    <property type="match status" value="1"/>
</dbReference>
<feature type="domain" description="ABC transporter" evidence="4">
    <location>
        <begin position="4"/>
        <end position="229"/>
    </location>
</feature>
<evidence type="ECO:0000259" key="4">
    <source>
        <dbReference type="PROSITE" id="PS50893"/>
    </source>
</evidence>
<dbReference type="RefSeq" id="WP_160839042.1">
    <property type="nucleotide sequence ID" value="NZ_WMET01000004.1"/>
</dbReference>
<dbReference type="PANTHER" id="PTHR42939">
    <property type="entry name" value="ABC TRANSPORTER ATP-BINDING PROTEIN ALBC-RELATED"/>
    <property type="match status" value="1"/>
</dbReference>
<keyword evidence="2" id="KW-0547">Nucleotide-binding</keyword>
<gene>
    <name evidence="5" type="ORF">GLW04_15970</name>
</gene>
<dbReference type="GO" id="GO:0005524">
    <property type="term" value="F:ATP binding"/>
    <property type="evidence" value="ECO:0007669"/>
    <property type="project" value="UniProtKB-KW"/>
</dbReference>
<evidence type="ECO:0000313" key="6">
    <source>
        <dbReference type="Proteomes" id="UP000460949"/>
    </source>
</evidence>
<dbReference type="EMBL" id="WMET01000004">
    <property type="protein sequence ID" value="MYL21400.1"/>
    <property type="molecule type" value="Genomic_DNA"/>
</dbReference>
<dbReference type="Proteomes" id="UP000460949">
    <property type="component" value="Unassembled WGS sequence"/>
</dbReference>
<evidence type="ECO:0000256" key="1">
    <source>
        <dbReference type="ARBA" id="ARBA00022448"/>
    </source>
</evidence>
<comment type="caution">
    <text evidence="5">The sequence shown here is derived from an EMBL/GenBank/DDBJ whole genome shotgun (WGS) entry which is preliminary data.</text>
</comment>